<comment type="caution">
    <text evidence="2">The sequence shown here is derived from an EMBL/GenBank/DDBJ whole genome shotgun (WGS) entry which is preliminary data.</text>
</comment>
<organism evidence="2 4">
    <name type="scientific">Didymodactylos carnosus</name>
    <dbReference type="NCBI Taxonomy" id="1234261"/>
    <lineage>
        <taxon>Eukaryota</taxon>
        <taxon>Metazoa</taxon>
        <taxon>Spiralia</taxon>
        <taxon>Gnathifera</taxon>
        <taxon>Rotifera</taxon>
        <taxon>Eurotatoria</taxon>
        <taxon>Bdelloidea</taxon>
        <taxon>Philodinida</taxon>
        <taxon>Philodinidae</taxon>
        <taxon>Didymodactylos</taxon>
    </lineage>
</organism>
<proteinExistence type="predicted"/>
<dbReference type="PROSITE" id="PS50181">
    <property type="entry name" value="FBOX"/>
    <property type="match status" value="1"/>
</dbReference>
<reference evidence="2" key="1">
    <citation type="submission" date="2021-02" db="EMBL/GenBank/DDBJ databases">
        <authorList>
            <person name="Nowell W R."/>
        </authorList>
    </citation>
    <scope>NUCLEOTIDE SEQUENCE</scope>
</reference>
<evidence type="ECO:0000313" key="4">
    <source>
        <dbReference type="Proteomes" id="UP000677228"/>
    </source>
</evidence>
<name>A0A8S2FCS6_9BILA</name>
<sequence length="141" mass="16829">MIQRSMSTQFEDFANEVFYDVFDYMDTYDIFNSFGDINKRFYKLILSKSKFHCKLFDKSLSKFLFYCENVIPLIKDQLVSLKIERVKERDDIGTFLIYYQLQMFPRLSSLTLKNISEYSLKSIKIDQLVSLKHLSIVFFAS</sequence>
<dbReference type="EMBL" id="CAJNOK010027778">
    <property type="protein sequence ID" value="CAF1425703.1"/>
    <property type="molecule type" value="Genomic_DNA"/>
</dbReference>
<dbReference type="Proteomes" id="UP000682733">
    <property type="component" value="Unassembled WGS sequence"/>
</dbReference>
<feature type="domain" description="F-box" evidence="1">
    <location>
        <begin position="7"/>
        <end position="55"/>
    </location>
</feature>
<dbReference type="InterPro" id="IPR001810">
    <property type="entry name" value="F-box_dom"/>
</dbReference>
<evidence type="ECO:0000313" key="3">
    <source>
        <dbReference type="EMBL" id="CAF4224866.1"/>
    </source>
</evidence>
<evidence type="ECO:0000259" key="1">
    <source>
        <dbReference type="PROSITE" id="PS50181"/>
    </source>
</evidence>
<dbReference type="EMBL" id="CAJOBA010049544">
    <property type="protein sequence ID" value="CAF4224866.1"/>
    <property type="molecule type" value="Genomic_DNA"/>
</dbReference>
<accession>A0A8S2FCS6</accession>
<evidence type="ECO:0000313" key="2">
    <source>
        <dbReference type="EMBL" id="CAF1425703.1"/>
    </source>
</evidence>
<dbReference type="Proteomes" id="UP000677228">
    <property type="component" value="Unassembled WGS sequence"/>
</dbReference>
<dbReference type="AlphaFoldDB" id="A0A8S2FCS6"/>
<gene>
    <name evidence="2" type="ORF">OVA965_LOCUS33847</name>
    <name evidence="3" type="ORF">TMI583_LOCUS34744</name>
</gene>
<feature type="non-terminal residue" evidence="2">
    <location>
        <position position="141"/>
    </location>
</feature>
<protein>
    <recommendedName>
        <fullName evidence="1">F-box domain-containing protein</fullName>
    </recommendedName>
</protein>